<keyword evidence="4" id="KW-0808">Transferase</keyword>
<dbReference type="InterPro" id="IPR000045">
    <property type="entry name" value="Prepilin_IV_endopep_pep"/>
</dbReference>
<evidence type="ECO:0000313" key="5">
    <source>
        <dbReference type="Proteomes" id="UP000571817"/>
    </source>
</evidence>
<comment type="caution">
    <text evidence="4">The sequence shown here is derived from an EMBL/GenBank/DDBJ whole genome shotgun (WGS) entry which is preliminary data.</text>
</comment>
<feature type="transmembrane region" description="Helical" evidence="2">
    <location>
        <begin position="37"/>
        <end position="54"/>
    </location>
</feature>
<feature type="domain" description="Prepilin type IV endopeptidase peptidase" evidence="3">
    <location>
        <begin position="68"/>
        <end position="177"/>
    </location>
</feature>
<name>A0A853DHS6_9MICO</name>
<dbReference type="EC" id="3.4.23.43" evidence="4"/>
<feature type="transmembrane region" description="Helical" evidence="2">
    <location>
        <begin position="162"/>
        <end position="180"/>
    </location>
</feature>
<dbReference type="InterPro" id="IPR050882">
    <property type="entry name" value="Prepilin_peptidase/N-MTase"/>
</dbReference>
<feature type="transmembrane region" description="Helical" evidence="2">
    <location>
        <begin position="119"/>
        <end position="142"/>
    </location>
</feature>
<evidence type="ECO:0000259" key="3">
    <source>
        <dbReference type="Pfam" id="PF01478"/>
    </source>
</evidence>
<dbReference type="RefSeq" id="WP_179480072.1">
    <property type="nucleotide sequence ID" value="NZ_JACCFW010000001.1"/>
</dbReference>
<feature type="transmembrane region" description="Helical" evidence="2">
    <location>
        <begin position="93"/>
        <end position="112"/>
    </location>
</feature>
<evidence type="ECO:0000256" key="2">
    <source>
        <dbReference type="SAM" id="Phobius"/>
    </source>
</evidence>
<dbReference type="Gene3D" id="1.20.120.1220">
    <property type="match status" value="1"/>
</dbReference>
<dbReference type="EMBL" id="JACCFW010000001">
    <property type="protein sequence ID" value="NYJ74300.1"/>
    <property type="molecule type" value="Genomic_DNA"/>
</dbReference>
<reference evidence="4 5" key="1">
    <citation type="submission" date="2020-07" db="EMBL/GenBank/DDBJ databases">
        <title>Sequencing the genomes of 1000 actinobacteria strains.</title>
        <authorList>
            <person name="Klenk H.-P."/>
        </authorList>
    </citation>
    <scope>NUCLEOTIDE SEQUENCE [LARGE SCALE GENOMIC DNA]</scope>
    <source>
        <strain evidence="4 5">DSM 29531</strain>
    </source>
</reference>
<dbReference type="AlphaFoldDB" id="A0A853DHS6"/>
<dbReference type="PANTHER" id="PTHR30487:SF0">
    <property type="entry name" value="PREPILIN LEADER PEPTIDASE_N-METHYLTRANSFERASE-RELATED"/>
    <property type="match status" value="1"/>
</dbReference>
<keyword evidence="4" id="KW-0489">Methyltransferase</keyword>
<evidence type="ECO:0000313" key="4">
    <source>
        <dbReference type="EMBL" id="NYJ74300.1"/>
    </source>
</evidence>
<dbReference type="EC" id="2.1.1.-" evidence="4"/>
<proteinExistence type="inferred from homology"/>
<dbReference type="GO" id="GO:0006465">
    <property type="term" value="P:signal peptide processing"/>
    <property type="evidence" value="ECO:0007669"/>
    <property type="project" value="TreeGrafter"/>
</dbReference>
<keyword evidence="5" id="KW-1185">Reference proteome</keyword>
<dbReference type="Proteomes" id="UP000571817">
    <property type="component" value="Unassembled WGS sequence"/>
</dbReference>
<keyword evidence="2" id="KW-0812">Transmembrane</keyword>
<dbReference type="Pfam" id="PF01478">
    <property type="entry name" value="Peptidase_A24"/>
    <property type="match status" value="1"/>
</dbReference>
<comment type="similarity">
    <text evidence="1">Belongs to the peptidase A24 family.</text>
</comment>
<dbReference type="GO" id="GO:0032259">
    <property type="term" value="P:methylation"/>
    <property type="evidence" value="ECO:0007669"/>
    <property type="project" value="UniProtKB-KW"/>
</dbReference>
<keyword evidence="4" id="KW-0378">Hydrolase</keyword>
<accession>A0A853DHS6</accession>
<keyword evidence="2" id="KW-1133">Transmembrane helix</keyword>
<evidence type="ECO:0000256" key="1">
    <source>
        <dbReference type="ARBA" id="ARBA00005801"/>
    </source>
</evidence>
<protein>
    <submittedName>
        <fullName evidence="4">Leader peptidase (Prepilin peptidase)/N-methyltransferase</fullName>
        <ecNumber evidence="4">2.1.1.-</ecNumber>
        <ecNumber evidence="4">3.4.23.43</ecNumber>
    </submittedName>
</protein>
<dbReference type="GO" id="GO:0008168">
    <property type="term" value="F:methyltransferase activity"/>
    <property type="evidence" value="ECO:0007669"/>
    <property type="project" value="UniProtKB-KW"/>
</dbReference>
<dbReference type="GO" id="GO:0005886">
    <property type="term" value="C:plasma membrane"/>
    <property type="evidence" value="ECO:0007669"/>
    <property type="project" value="TreeGrafter"/>
</dbReference>
<gene>
    <name evidence="4" type="ORF">HNR15_001263</name>
</gene>
<sequence>MLVFVAGAAVGALLRAWLRLGGYRLSAERDLPARRTWWVIPATAAVGALLWAAVSPHQPILITVVFVVAGWVMIALGFVDLDVHRLPDAIQLPSYPILLLLLAVGAASSGNWAAFTRAIVAGVVLFVFYFVLMLLPSGYGFGDVKLAGLLGLLLGWLGWSPVIRASFAAFVIGGIVAAALMMSRRTDRRAEFAYGPSMLAGAVVAIAMSALSS</sequence>
<dbReference type="PANTHER" id="PTHR30487">
    <property type="entry name" value="TYPE 4 PREPILIN-LIKE PROTEINS LEADER PEPTIDE-PROCESSING ENZYME"/>
    <property type="match status" value="1"/>
</dbReference>
<organism evidence="4 5">
    <name type="scientific">Allobranchiibius huperziae</name>
    <dbReference type="NCBI Taxonomy" id="1874116"/>
    <lineage>
        <taxon>Bacteria</taxon>
        <taxon>Bacillati</taxon>
        <taxon>Actinomycetota</taxon>
        <taxon>Actinomycetes</taxon>
        <taxon>Micrococcales</taxon>
        <taxon>Dermacoccaceae</taxon>
        <taxon>Allobranchiibius</taxon>
    </lineage>
</organism>
<feature type="transmembrane region" description="Helical" evidence="2">
    <location>
        <begin position="192"/>
        <end position="211"/>
    </location>
</feature>
<feature type="transmembrane region" description="Helical" evidence="2">
    <location>
        <begin position="61"/>
        <end position="81"/>
    </location>
</feature>
<dbReference type="GO" id="GO:0004190">
    <property type="term" value="F:aspartic-type endopeptidase activity"/>
    <property type="evidence" value="ECO:0007669"/>
    <property type="project" value="UniProtKB-EC"/>
</dbReference>
<keyword evidence="2" id="KW-0472">Membrane</keyword>